<reference evidence="8 9" key="1">
    <citation type="submission" date="2021-07" db="EMBL/GenBank/DDBJ databases">
        <title>Stakelama flava sp. nov., a novel endophytic bacterium isolated from branch of Kandelia candel.</title>
        <authorList>
            <person name="Tuo L."/>
        </authorList>
    </citation>
    <scope>NUCLEOTIDE SEQUENCE [LARGE SCALE GENOMIC DNA]</scope>
    <source>
        <strain evidence="8 9">CBK3Z-3</strain>
    </source>
</reference>
<evidence type="ECO:0000259" key="7">
    <source>
        <dbReference type="Pfam" id="PF07715"/>
    </source>
</evidence>
<keyword evidence="2 4" id="KW-0798">TonB box</keyword>
<dbReference type="InterPro" id="IPR039426">
    <property type="entry name" value="TonB-dep_rcpt-like"/>
</dbReference>
<evidence type="ECO:0000256" key="1">
    <source>
        <dbReference type="ARBA" id="ARBA00023065"/>
    </source>
</evidence>
<comment type="subcellular location">
    <subcellularLocation>
        <location evidence="3">Cell outer membrane</location>
        <topology evidence="3">Multi-pass membrane protein</topology>
    </subcellularLocation>
</comment>
<dbReference type="EMBL" id="JAHWZX010000005">
    <property type="protein sequence ID" value="MBW4330768.1"/>
    <property type="molecule type" value="Genomic_DNA"/>
</dbReference>
<evidence type="ECO:0000313" key="9">
    <source>
        <dbReference type="Proteomes" id="UP001197214"/>
    </source>
</evidence>
<gene>
    <name evidence="8" type="ORF">KY084_07740</name>
</gene>
<feature type="signal peptide" evidence="5">
    <location>
        <begin position="1"/>
        <end position="23"/>
    </location>
</feature>
<name>A0ABS6XKN5_9SPHN</name>
<dbReference type="CDD" id="cd01347">
    <property type="entry name" value="ligand_gated_channel"/>
    <property type="match status" value="1"/>
</dbReference>
<feature type="chain" id="PRO_5046661059" evidence="5">
    <location>
        <begin position="24"/>
        <end position="732"/>
    </location>
</feature>
<keyword evidence="5" id="KW-0732">Signal</keyword>
<keyword evidence="1" id="KW-0406">Ion transport</keyword>
<feature type="domain" description="TonB-dependent receptor-like beta-barrel" evidence="6">
    <location>
        <begin position="281"/>
        <end position="694"/>
    </location>
</feature>
<dbReference type="InterPro" id="IPR000531">
    <property type="entry name" value="Beta-barrel_TonB"/>
</dbReference>
<dbReference type="PROSITE" id="PS52016">
    <property type="entry name" value="TONB_DEPENDENT_REC_3"/>
    <property type="match status" value="1"/>
</dbReference>
<evidence type="ECO:0000256" key="4">
    <source>
        <dbReference type="RuleBase" id="RU003357"/>
    </source>
</evidence>
<keyword evidence="3" id="KW-0813">Transport</keyword>
<keyword evidence="9" id="KW-1185">Reference proteome</keyword>
<organism evidence="8 9">
    <name type="scientific">Stakelama flava</name>
    <dbReference type="NCBI Taxonomy" id="2860338"/>
    <lineage>
        <taxon>Bacteria</taxon>
        <taxon>Pseudomonadati</taxon>
        <taxon>Pseudomonadota</taxon>
        <taxon>Alphaproteobacteria</taxon>
        <taxon>Sphingomonadales</taxon>
        <taxon>Sphingomonadaceae</taxon>
        <taxon>Stakelama</taxon>
    </lineage>
</organism>
<dbReference type="InterPro" id="IPR012910">
    <property type="entry name" value="Plug_dom"/>
</dbReference>
<evidence type="ECO:0000256" key="2">
    <source>
        <dbReference type="ARBA" id="ARBA00023077"/>
    </source>
</evidence>
<dbReference type="PANTHER" id="PTHR32552:SF81">
    <property type="entry name" value="TONB-DEPENDENT OUTER MEMBRANE RECEPTOR"/>
    <property type="match status" value="1"/>
</dbReference>
<protein>
    <submittedName>
        <fullName evidence="8">TonB-dependent receptor</fullName>
    </submittedName>
</protein>
<keyword evidence="8" id="KW-0675">Receptor</keyword>
<keyword evidence="3" id="KW-1134">Transmembrane beta strand</keyword>
<keyword evidence="3 4" id="KW-0472">Membrane</keyword>
<dbReference type="PANTHER" id="PTHR32552">
    <property type="entry name" value="FERRICHROME IRON RECEPTOR-RELATED"/>
    <property type="match status" value="1"/>
</dbReference>
<evidence type="ECO:0000256" key="3">
    <source>
        <dbReference type="PROSITE-ProRule" id="PRU01360"/>
    </source>
</evidence>
<dbReference type="Proteomes" id="UP001197214">
    <property type="component" value="Unassembled WGS sequence"/>
</dbReference>
<dbReference type="RefSeq" id="WP_219237871.1">
    <property type="nucleotide sequence ID" value="NZ_JAHWZX010000005.1"/>
</dbReference>
<comment type="similarity">
    <text evidence="3 4">Belongs to the TonB-dependent receptor family.</text>
</comment>
<evidence type="ECO:0000259" key="6">
    <source>
        <dbReference type="Pfam" id="PF00593"/>
    </source>
</evidence>
<evidence type="ECO:0000256" key="5">
    <source>
        <dbReference type="SAM" id="SignalP"/>
    </source>
</evidence>
<comment type="caution">
    <text evidence="8">The sequence shown here is derived from an EMBL/GenBank/DDBJ whole genome shotgun (WGS) entry which is preliminary data.</text>
</comment>
<proteinExistence type="inferred from homology"/>
<dbReference type="Pfam" id="PF07715">
    <property type="entry name" value="Plug"/>
    <property type="match status" value="1"/>
</dbReference>
<dbReference type="Pfam" id="PF00593">
    <property type="entry name" value="TonB_dep_Rec_b-barrel"/>
    <property type="match status" value="1"/>
</dbReference>
<sequence>MHRAWLFVGTAGLLVLCPSDVLAQQAAASEPEQRTQAGGEIVVTAQKRAERLLDVPQSITAMPAEHLERLQATQLRDYANTVPALSFTTSGVGQSQISLRGVTTGTDAGPTVGIYVDDVPFGSSSAFANAASLGLDAGLFDLDRIEVLRGPQGTLYGASTMGGVLRYITVQPDLLAYGGQARAGISYTDGGGANYDGAAALNVPFVSDKAALRASGFYTHDDGFIDDPTRGEDGIGRSRIYGGRLDLLIQPSSELSVRLTAFAQNIYRDGTATADYTLAGDPIAGKREQGRVLAEPFEQRFRLVSGTIAYDFGGAELTSISSYQTVRSRYRQDISPVYVPLLGSLGLNFGAVAADNERSIDKFTQELRLASSDTGTVEWLVGGFYTHEDTGNGQVLAPYVTSGSLSPADLFTVETPSTYEEIAGFGNVTVHFTPAFDVTGGMRYAHNNQWFEQIGSGLLIGSLPKAKAKDDIVTWLANARYHFSRNAVAYVRFATGYRPGGPNFVASDPATGELLAPATFDPDTLKSYELGFKGKTADKTFGIDAALYHIDWKDIQAASAAAGIGVLVNAGKAKIDGGELTLRADPARNVNFSAAFAYQHARLAADEPLLGAKEGDHLPNVPRYSVAINGDWTGKQMNLRPTFGATLRFVSDRVASFDANPNLPQYRLPSYASLDLRAGVSLGLVDARLFVRNLFDTQGQLSAQTALSVLGGPAQVALLQPRTIGLSISSHF</sequence>
<evidence type="ECO:0000313" key="8">
    <source>
        <dbReference type="EMBL" id="MBW4330768.1"/>
    </source>
</evidence>
<feature type="domain" description="TonB-dependent receptor plug" evidence="7">
    <location>
        <begin position="52"/>
        <end position="164"/>
    </location>
</feature>
<keyword evidence="3" id="KW-0998">Cell outer membrane</keyword>
<accession>A0ABS6XKN5</accession>
<keyword evidence="3" id="KW-0812">Transmembrane</keyword>